<dbReference type="AlphaFoldDB" id="A0A7K1LHM6"/>
<dbReference type="PROSITE" id="PS51201">
    <property type="entry name" value="RCK_N"/>
    <property type="match status" value="1"/>
</dbReference>
<feature type="region of interest" description="Disordered" evidence="7">
    <location>
        <begin position="220"/>
        <end position="248"/>
    </location>
</feature>
<dbReference type="OrthoDB" id="9775180at2"/>
<feature type="compositionally biased region" description="Acidic residues" evidence="7">
    <location>
        <begin position="221"/>
        <end position="239"/>
    </location>
</feature>
<dbReference type="PRINTS" id="PR00335">
    <property type="entry name" value="KUPTAKETRKA"/>
</dbReference>
<dbReference type="PROSITE" id="PS51202">
    <property type="entry name" value="RCK_C"/>
    <property type="match status" value="1"/>
</dbReference>
<reference evidence="10 11" key="1">
    <citation type="submission" date="2019-12" db="EMBL/GenBank/DDBJ databases">
        <authorList>
            <person name="Li J."/>
            <person name="Shi Y."/>
            <person name="Xu G."/>
            <person name="Xiao D."/>
            <person name="Ran X."/>
        </authorList>
    </citation>
    <scope>NUCLEOTIDE SEQUENCE [LARGE SCALE GENOMIC DNA]</scope>
    <source>
        <strain evidence="10 11">JCM 15915</strain>
    </source>
</reference>
<name>A0A7K1LHM6_9MICC</name>
<keyword evidence="3" id="KW-0633">Potassium transport</keyword>
<dbReference type="InterPro" id="IPR050721">
    <property type="entry name" value="Trk_Ktr_HKT_K-transport"/>
</dbReference>
<evidence type="ECO:0000259" key="9">
    <source>
        <dbReference type="PROSITE" id="PS51202"/>
    </source>
</evidence>
<keyword evidence="11" id="KW-1185">Reference proteome</keyword>
<dbReference type="Gene3D" id="3.30.70.1450">
    <property type="entry name" value="Regulator of K+ conductance, C-terminal domain"/>
    <property type="match status" value="1"/>
</dbReference>
<feature type="domain" description="RCK N-terminal" evidence="8">
    <location>
        <begin position="1"/>
        <end position="117"/>
    </location>
</feature>
<dbReference type="InterPro" id="IPR036291">
    <property type="entry name" value="NAD(P)-bd_dom_sf"/>
</dbReference>
<evidence type="ECO:0000256" key="6">
    <source>
        <dbReference type="ARBA" id="ARBA00023065"/>
    </source>
</evidence>
<dbReference type="Pfam" id="PF02254">
    <property type="entry name" value="TrkA_N"/>
    <property type="match status" value="1"/>
</dbReference>
<dbReference type="PANTHER" id="PTHR43833:SF5">
    <property type="entry name" value="TRK SYSTEM POTASSIUM UPTAKE PROTEIN TRKA"/>
    <property type="match status" value="1"/>
</dbReference>
<dbReference type="Proteomes" id="UP000462152">
    <property type="component" value="Unassembled WGS sequence"/>
</dbReference>
<dbReference type="Gene3D" id="3.40.50.720">
    <property type="entry name" value="NAD(P)-binding Rossmann-like Domain"/>
    <property type="match status" value="1"/>
</dbReference>
<dbReference type="InterPro" id="IPR036721">
    <property type="entry name" value="RCK_C_sf"/>
</dbReference>
<dbReference type="InterPro" id="IPR006037">
    <property type="entry name" value="RCK_C"/>
</dbReference>
<proteinExistence type="predicted"/>
<feature type="domain" description="RCK C-terminal" evidence="9">
    <location>
        <begin position="137"/>
        <end position="218"/>
    </location>
</feature>
<keyword evidence="4" id="KW-0630">Potassium</keyword>
<dbReference type="RefSeq" id="WP_129315800.1">
    <property type="nucleotide sequence ID" value="NZ_JBFCQO010000001.1"/>
</dbReference>
<dbReference type="SUPFAM" id="SSF116726">
    <property type="entry name" value="TrkA C-terminal domain-like"/>
    <property type="match status" value="1"/>
</dbReference>
<sequence length="248" mass="26532">MQVLIVGAGSVGSSIAFELLGHGHRVTILDEKPEAIGRSDLRGATWLIGDACELSVLRQAEPETADVIVAATGDDKTNLVVSLLARSEFGVPRTVGRVNNPKNEWLFDDAWGVDVAVSTPRLMTALVEEAVEVGDVVRLLDLQAGGATLIEYTVPTDHAFIGSTVESVEWPAETTLVAILRDGIPVTPTGDDVLEGEDELFLITTPAGEQDLRSLFNAEQAQEEPVEQDQDLVAEEPGLDETAHGQEL</sequence>
<evidence type="ECO:0000256" key="1">
    <source>
        <dbReference type="ARBA" id="ARBA00017378"/>
    </source>
</evidence>
<evidence type="ECO:0000313" key="11">
    <source>
        <dbReference type="Proteomes" id="UP000462152"/>
    </source>
</evidence>
<evidence type="ECO:0000259" key="8">
    <source>
        <dbReference type="PROSITE" id="PS51201"/>
    </source>
</evidence>
<comment type="caution">
    <text evidence="10">The sequence shown here is derived from an EMBL/GenBank/DDBJ whole genome shotgun (WGS) entry which is preliminary data.</text>
</comment>
<dbReference type="EMBL" id="WOGT01000002">
    <property type="protein sequence ID" value="MUN54695.1"/>
    <property type="molecule type" value="Genomic_DNA"/>
</dbReference>
<evidence type="ECO:0000313" key="10">
    <source>
        <dbReference type="EMBL" id="MUN54695.1"/>
    </source>
</evidence>
<dbReference type="Pfam" id="PF02080">
    <property type="entry name" value="TrkA_C"/>
    <property type="match status" value="1"/>
</dbReference>
<organism evidence="10 11">
    <name type="scientific">Rothia koreensis</name>
    <dbReference type="NCBI Taxonomy" id="592378"/>
    <lineage>
        <taxon>Bacteria</taxon>
        <taxon>Bacillati</taxon>
        <taxon>Actinomycetota</taxon>
        <taxon>Actinomycetes</taxon>
        <taxon>Micrococcales</taxon>
        <taxon>Micrococcaceae</taxon>
        <taxon>Rothia</taxon>
    </lineage>
</organism>
<dbReference type="SUPFAM" id="SSF51735">
    <property type="entry name" value="NAD(P)-binding Rossmann-fold domains"/>
    <property type="match status" value="1"/>
</dbReference>
<dbReference type="GO" id="GO:0005886">
    <property type="term" value="C:plasma membrane"/>
    <property type="evidence" value="ECO:0007669"/>
    <property type="project" value="InterPro"/>
</dbReference>
<dbReference type="PANTHER" id="PTHR43833">
    <property type="entry name" value="POTASSIUM CHANNEL PROTEIN 2-RELATED-RELATED"/>
    <property type="match status" value="1"/>
</dbReference>
<accession>A0A7K1LHM6</accession>
<protein>
    <recommendedName>
        <fullName evidence="1">Trk system potassium uptake protein TrkA</fullName>
    </recommendedName>
</protein>
<dbReference type="InterPro" id="IPR006036">
    <property type="entry name" value="K_uptake_TrkA"/>
</dbReference>
<evidence type="ECO:0000256" key="2">
    <source>
        <dbReference type="ARBA" id="ARBA00022448"/>
    </source>
</evidence>
<evidence type="ECO:0000256" key="3">
    <source>
        <dbReference type="ARBA" id="ARBA00022538"/>
    </source>
</evidence>
<dbReference type="GO" id="GO:0015079">
    <property type="term" value="F:potassium ion transmembrane transporter activity"/>
    <property type="evidence" value="ECO:0007669"/>
    <property type="project" value="InterPro"/>
</dbReference>
<keyword evidence="2" id="KW-0813">Transport</keyword>
<keyword evidence="5" id="KW-0520">NAD</keyword>
<keyword evidence="6" id="KW-0406">Ion transport</keyword>
<gene>
    <name evidence="10" type="ORF">GMA10_05625</name>
</gene>
<dbReference type="InterPro" id="IPR003148">
    <property type="entry name" value="RCK_N"/>
</dbReference>
<evidence type="ECO:0000256" key="7">
    <source>
        <dbReference type="SAM" id="MobiDB-lite"/>
    </source>
</evidence>
<evidence type="ECO:0000256" key="5">
    <source>
        <dbReference type="ARBA" id="ARBA00023027"/>
    </source>
</evidence>
<evidence type="ECO:0000256" key="4">
    <source>
        <dbReference type="ARBA" id="ARBA00022958"/>
    </source>
</evidence>